<evidence type="ECO:0000313" key="1">
    <source>
        <dbReference type="EMBL" id="GBH19254.1"/>
    </source>
</evidence>
<gene>
    <name evidence="1" type="ORF">KPSA3_05261</name>
</gene>
<proteinExistence type="predicted"/>
<sequence>MRVCLINRFKSREGMIVFIDVSPSDAWLSTRINLPRTTSGTGSNVADDQCVLPCADMDNSCFS</sequence>
<dbReference type="Proteomes" id="UP000248291">
    <property type="component" value="Unassembled WGS sequence"/>
</dbReference>
<name>A0AAN4Q843_PSESF</name>
<reference evidence="1 2" key="1">
    <citation type="submission" date="2018-04" db="EMBL/GenBank/DDBJ databases">
        <title>Draft genome sequence of Pseudomonas syringae pv. actinidiae biovar 3 strains isolated from kiwifruit in Kagawa prefecture.</title>
        <authorList>
            <person name="Tabuchi M."/>
            <person name="Saito M."/>
            <person name="Fujiwara S."/>
            <person name="Sasa N."/>
            <person name="Akimitsu K."/>
            <person name="Gomi K."/>
            <person name="Konishi-Sugita S."/>
            <person name="Hamano K."/>
            <person name="Kataoka I."/>
        </authorList>
    </citation>
    <scope>NUCLEOTIDE SEQUENCE [LARGE SCALE GENOMIC DNA]</scope>
    <source>
        <strain evidence="1 2">MAFF212211</strain>
    </source>
</reference>
<evidence type="ECO:0000313" key="2">
    <source>
        <dbReference type="Proteomes" id="UP000248291"/>
    </source>
</evidence>
<organism evidence="1 2">
    <name type="scientific">Pseudomonas syringae pv. actinidiae</name>
    <dbReference type="NCBI Taxonomy" id="103796"/>
    <lineage>
        <taxon>Bacteria</taxon>
        <taxon>Pseudomonadati</taxon>
        <taxon>Pseudomonadota</taxon>
        <taxon>Gammaproteobacteria</taxon>
        <taxon>Pseudomonadales</taxon>
        <taxon>Pseudomonadaceae</taxon>
        <taxon>Pseudomonas</taxon>
        <taxon>Pseudomonas syringae</taxon>
    </lineage>
</organism>
<dbReference type="AlphaFoldDB" id="A0AAN4Q843"/>
<accession>A0AAN4Q843</accession>
<dbReference type="EMBL" id="BGKA01000194">
    <property type="protein sequence ID" value="GBH19254.1"/>
    <property type="molecule type" value="Genomic_DNA"/>
</dbReference>
<protein>
    <submittedName>
        <fullName evidence="1">ABC-type transporter Mla maintaining outer membrane lipid asymmetry</fullName>
    </submittedName>
</protein>
<comment type="caution">
    <text evidence="1">The sequence shown here is derived from an EMBL/GenBank/DDBJ whole genome shotgun (WGS) entry which is preliminary data.</text>
</comment>